<dbReference type="GO" id="GO:0016020">
    <property type="term" value="C:membrane"/>
    <property type="evidence" value="ECO:0007669"/>
    <property type="project" value="UniProtKB-SubCell"/>
</dbReference>
<proteinExistence type="inferred from homology"/>
<organism evidence="8">
    <name type="scientific">Xenopus tropicalis</name>
    <name type="common">Western clawed frog</name>
    <name type="synonym">Silurana tropicalis</name>
    <dbReference type="NCBI Taxonomy" id="8364"/>
    <lineage>
        <taxon>Eukaryota</taxon>
        <taxon>Metazoa</taxon>
        <taxon>Chordata</taxon>
        <taxon>Craniata</taxon>
        <taxon>Vertebrata</taxon>
        <taxon>Euteleostomi</taxon>
        <taxon>Amphibia</taxon>
        <taxon>Batrachia</taxon>
        <taxon>Anura</taxon>
        <taxon>Pipoidea</taxon>
        <taxon>Pipidae</taxon>
        <taxon>Xenopodinae</taxon>
        <taxon>Xenopus</taxon>
        <taxon>Silurana</taxon>
    </lineage>
</organism>
<comment type="similarity">
    <text evidence="5">Belongs to the PDZK1-interacting protein 1/SMIM24 family.</text>
</comment>
<reference evidence="8" key="1">
    <citation type="journal article" date="2010" name="Science">
        <title>The genome of the Western clawed frog Xenopus tropicalis.</title>
        <authorList>
            <person name="Hellsten U."/>
            <person name="Harland R.M."/>
            <person name="Gilchrist M.J."/>
            <person name="Hendrix D."/>
            <person name="Jurka J."/>
            <person name="Kapitonov V."/>
            <person name="Ovcharenko I."/>
            <person name="Putnam N.H."/>
            <person name="Shu S."/>
            <person name="Taher L."/>
            <person name="Blitz I.L."/>
            <person name="Blumberg B."/>
            <person name="Dichmann D.S."/>
            <person name="Dubchak I."/>
            <person name="Amaya E."/>
            <person name="Detter J.C."/>
            <person name="Fletcher R."/>
            <person name="Gerhard D.S."/>
            <person name="Goodstein D."/>
            <person name="Graves T."/>
            <person name="Grigoriev I.V."/>
            <person name="Grimwood J."/>
            <person name="Kawashima T."/>
            <person name="Lindquist E."/>
            <person name="Lucas S.M."/>
            <person name="Mead P.E."/>
            <person name="Mitros T."/>
            <person name="Ogino H."/>
            <person name="Ohta Y."/>
            <person name="Poliakov A.V."/>
            <person name="Pollet N."/>
            <person name="Robert J."/>
            <person name="Salamov A."/>
            <person name="Sater A.K."/>
            <person name="Schmutz J."/>
            <person name="Terry A."/>
            <person name="Vize P.D."/>
            <person name="Warren W.C."/>
            <person name="Wells D."/>
            <person name="Wills A."/>
            <person name="Wilson R.K."/>
            <person name="Zimmerman L.B."/>
            <person name="Zorn A.M."/>
            <person name="Grainger R."/>
            <person name="Grammer T."/>
            <person name="Khokha M.K."/>
            <person name="Richardson P.M."/>
            <person name="Rokhsar D.S."/>
        </authorList>
    </citation>
    <scope>NUCLEOTIDE SEQUENCE [LARGE SCALE GENOMIC DNA]</scope>
    <source>
        <strain evidence="8">Nigerian</strain>
    </source>
</reference>
<evidence type="ECO:0000256" key="5">
    <source>
        <dbReference type="ARBA" id="ARBA00049650"/>
    </source>
</evidence>
<reference evidence="8" key="2">
    <citation type="submission" date="2020-05" db="UniProtKB">
        <authorList>
            <consortium name="Ensembl"/>
        </authorList>
    </citation>
    <scope>IDENTIFICATION</scope>
</reference>
<feature type="signal peptide" evidence="7">
    <location>
        <begin position="1"/>
        <end position="33"/>
    </location>
</feature>
<evidence type="ECO:0000256" key="4">
    <source>
        <dbReference type="ARBA" id="ARBA00023136"/>
    </source>
</evidence>
<dbReference type="AlphaFoldDB" id="A0A6I8PWD6"/>
<accession>A0A6I8PWD6</accession>
<keyword evidence="2 6" id="KW-0812">Transmembrane</keyword>
<protein>
    <recommendedName>
        <fullName evidence="9">PDZK1-interacting protein 1</fullName>
    </recommendedName>
</protein>
<dbReference type="GeneTree" id="ENSGT00940000154660"/>
<evidence type="ECO:0000256" key="7">
    <source>
        <dbReference type="SAM" id="SignalP"/>
    </source>
</evidence>
<sequence>MQIQDRQQWDLSATMLSLQHLLLILFSLGQVSAQHVHNNVGRRFPQWLTGLIAMTVFLFLVLVVYVAKMLWKKRSQQGTNMKDFEEVVANGTGGCYETRIENIWSGENIHAYENPIEVNDNVRTTAM</sequence>
<keyword evidence="7" id="KW-0732">Signal</keyword>
<dbReference type="Bgee" id="ENSXETG00000032460">
    <property type="expression patterns" value="Expressed in mesonephros and 11 other cell types or tissues"/>
</dbReference>
<feature type="transmembrane region" description="Helical" evidence="6">
    <location>
        <begin position="49"/>
        <end position="71"/>
    </location>
</feature>
<evidence type="ECO:0000256" key="2">
    <source>
        <dbReference type="ARBA" id="ARBA00022692"/>
    </source>
</evidence>
<dbReference type="PANTHER" id="PTHR15296:SF1">
    <property type="entry name" value="PDZK1 INTERACTING PROTEIN 1"/>
    <property type="match status" value="1"/>
</dbReference>
<dbReference type="PANTHER" id="PTHR15296">
    <property type="entry name" value="MEMBRANE-ASSOCIATED PROTEIN MAP17"/>
    <property type="match status" value="1"/>
</dbReference>
<evidence type="ECO:0000313" key="8">
    <source>
        <dbReference type="Ensembl" id="ENSXETP00000059964"/>
    </source>
</evidence>
<dbReference type="Ensembl" id="ENSXETT00000060303">
    <property type="protein sequence ID" value="ENSXETP00000059964"/>
    <property type="gene ID" value="ENSXETG00000032460"/>
</dbReference>
<keyword evidence="3 6" id="KW-1133">Transmembrane helix</keyword>
<dbReference type="FunCoup" id="A0A6I8PWD6">
    <property type="interactions" value="84"/>
</dbReference>
<keyword evidence="4 6" id="KW-0472">Membrane</keyword>
<evidence type="ECO:0000256" key="6">
    <source>
        <dbReference type="SAM" id="Phobius"/>
    </source>
</evidence>
<evidence type="ECO:0000256" key="3">
    <source>
        <dbReference type="ARBA" id="ARBA00022989"/>
    </source>
</evidence>
<evidence type="ECO:0008006" key="9">
    <source>
        <dbReference type="Google" id="ProtNLM"/>
    </source>
</evidence>
<name>A0A6I8PWD6_XENTR</name>
<evidence type="ECO:0000256" key="1">
    <source>
        <dbReference type="ARBA" id="ARBA00004167"/>
    </source>
</evidence>
<dbReference type="Pfam" id="PF15807">
    <property type="entry name" value="MAP17"/>
    <property type="match status" value="1"/>
</dbReference>
<feature type="chain" id="PRO_5030155080" description="PDZK1-interacting protein 1" evidence="7">
    <location>
        <begin position="34"/>
        <end position="127"/>
    </location>
</feature>
<comment type="subcellular location">
    <subcellularLocation>
        <location evidence="1">Membrane</location>
        <topology evidence="1">Single-pass membrane protein</topology>
    </subcellularLocation>
</comment>
<dbReference type="InParanoid" id="A0A6I8PWD6"/>
<dbReference type="InterPro" id="IPR031627">
    <property type="entry name" value="PDZK1IP1/SMIM24"/>
</dbReference>